<dbReference type="InterPro" id="IPR011057">
    <property type="entry name" value="Mss4-like_sf"/>
</dbReference>
<reference evidence="6 7" key="1">
    <citation type="submission" date="2018-05" db="EMBL/GenBank/DDBJ databases">
        <title>Whole genome sequencing for identification of molecular markers to develop diagnostic detection tools for the regulated plant pathogen Lachnellula willkommii.</title>
        <authorList>
            <person name="Giroux E."/>
            <person name="Bilodeau G."/>
        </authorList>
    </citation>
    <scope>NUCLEOTIDE SEQUENCE [LARGE SCALE GENOMIC DNA]</scope>
    <source>
        <strain evidence="6 7">CBS 625.97</strain>
    </source>
</reference>
<evidence type="ECO:0000256" key="2">
    <source>
        <dbReference type="ARBA" id="ARBA00022723"/>
    </source>
</evidence>
<accession>A0A7D8UQY6</accession>
<proteinExistence type="inferred from homology"/>
<dbReference type="AlphaFoldDB" id="A0A7D8UQY6"/>
<feature type="domain" description="CENP-V/GFA" evidence="5">
    <location>
        <begin position="212"/>
        <end position="336"/>
    </location>
</feature>
<evidence type="ECO:0000259" key="5">
    <source>
        <dbReference type="PROSITE" id="PS51891"/>
    </source>
</evidence>
<dbReference type="PROSITE" id="PS51891">
    <property type="entry name" value="CENP_V_GFA"/>
    <property type="match status" value="2"/>
</dbReference>
<evidence type="ECO:0000256" key="4">
    <source>
        <dbReference type="ARBA" id="ARBA00023239"/>
    </source>
</evidence>
<dbReference type="GO" id="GO:0016846">
    <property type="term" value="F:carbon-sulfur lyase activity"/>
    <property type="evidence" value="ECO:0007669"/>
    <property type="project" value="InterPro"/>
</dbReference>
<protein>
    <recommendedName>
        <fullName evidence="5">CENP-V/GFA domain-containing protein</fullName>
    </recommendedName>
</protein>
<feature type="domain" description="CENP-V/GFA" evidence="5">
    <location>
        <begin position="6"/>
        <end position="113"/>
    </location>
</feature>
<evidence type="ECO:0000313" key="6">
    <source>
        <dbReference type="EMBL" id="TVY53477.1"/>
    </source>
</evidence>
<keyword evidence="7" id="KW-1185">Reference proteome</keyword>
<gene>
    <name evidence="6" type="ORF">LCER1_G007434</name>
</gene>
<dbReference type="Pfam" id="PF04828">
    <property type="entry name" value="GFA"/>
    <property type="match status" value="2"/>
</dbReference>
<comment type="similarity">
    <text evidence="1">Belongs to the Gfa family.</text>
</comment>
<sequence>MTTTTITATCACNAFTYVVSFPSSTLPRPRALCICNSCRRLTGSCGTSQITLPAEYSVEPANYSLTSYNTSDHLTRYFCSTCGAHVLVYRVESKTWALTTGTWDRTEGVVRWSGCQWVADTLDGGVSVWLRGSGEAGSDGTTGALKRWMLTAEEEGGDGELVPDGTLETLPPDKKRKSDKLKAQCHCGGVKFYITRPDQGSKAVRPPLPDLMVAHHCHSSANPENKTWWSRSNDTKYLAGTCTCTSCRLASGCEIQPWAFVPECNIFQEDGKPLDFNMGTLKRYDSSKNIFRDFCGVCGATVFWHSTERPGLMDVSVGLLDPEEGARAESWLEWWTGRVSFEELAVSRSLVASLKDGLKNWKQNC</sequence>
<dbReference type="GO" id="GO:0046872">
    <property type="term" value="F:metal ion binding"/>
    <property type="evidence" value="ECO:0007669"/>
    <property type="project" value="UniProtKB-KW"/>
</dbReference>
<keyword evidence="4" id="KW-0456">Lyase</keyword>
<organism evidence="6 7">
    <name type="scientific">Lachnellula cervina</name>
    <dbReference type="NCBI Taxonomy" id="1316786"/>
    <lineage>
        <taxon>Eukaryota</taxon>
        <taxon>Fungi</taxon>
        <taxon>Dikarya</taxon>
        <taxon>Ascomycota</taxon>
        <taxon>Pezizomycotina</taxon>
        <taxon>Leotiomycetes</taxon>
        <taxon>Helotiales</taxon>
        <taxon>Lachnaceae</taxon>
        <taxon>Lachnellula</taxon>
    </lineage>
</organism>
<keyword evidence="2" id="KW-0479">Metal-binding</keyword>
<dbReference type="OrthoDB" id="5422068at2759"/>
<dbReference type="InterPro" id="IPR006913">
    <property type="entry name" value="CENP-V/GFA"/>
</dbReference>
<dbReference type="EMBL" id="QGMG01000450">
    <property type="protein sequence ID" value="TVY53477.1"/>
    <property type="molecule type" value="Genomic_DNA"/>
</dbReference>
<dbReference type="SUPFAM" id="SSF51316">
    <property type="entry name" value="Mss4-like"/>
    <property type="match status" value="2"/>
</dbReference>
<dbReference type="Gene3D" id="3.90.1590.10">
    <property type="entry name" value="glutathione-dependent formaldehyde- activating enzyme (gfa)"/>
    <property type="match status" value="2"/>
</dbReference>
<dbReference type="Proteomes" id="UP000481288">
    <property type="component" value="Unassembled WGS sequence"/>
</dbReference>
<evidence type="ECO:0000313" key="7">
    <source>
        <dbReference type="Proteomes" id="UP000481288"/>
    </source>
</evidence>
<comment type="caution">
    <text evidence="6">The sequence shown here is derived from an EMBL/GenBank/DDBJ whole genome shotgun (WGS) entry which is preliminary data.</text>
</comment>
<keyword evidence="3" id="KW-0862">Zinc</keyword>
<dbReference type="PANTHER" id="PTHR33337">
    <property type="entry name" value="GFA DOMAIN-CONTAINING PROTEIN"/>
    <property type="match status" value="1"/>
</dbReference>
<name>A0A7D8UQY6_9HELO</name>
<evidence type="ECO:0000256" key="3">
    <source>
        <dbReference type="ARBA" id="ARBA00022833"/>
    </source>
</evidence>
<evidence type="ECO:0000256" key="1">
    <source>
        <dbReference type="ARBA" id="ARBA00005495"/>
    </source>
</evidence>
<dbReference type="PANTHER" id="PTHR33337:SF31">
    <property type="entry name" value="DUF636 DOMAIN PROTEIN (AFU_ORTHOLOGUE AFUA_2G12650)"/>
    <property type="match status" value="1"/>
</dbReference>